<organism evidence="12 13">
    <name type="scientific">Hydnum rufescens UP504</name>
    <dbReference type="NCBI Taxonomy" id="1448309"/>
    <lineage>
        <taxon>Eukaryota</taxon>
        <taxon>Fungi</taxon>
        <taxon>Dikarya</taxon>
        <taxon>Basidiomycota</taxon>
        <taxon>Agaricomycotina</taxon>
        <taxon>Agaricomycetes</taxon>
        <taxon>Cantharellales</taxon>
        <taxon>Hydnaceae</taxon>
        <taxon>Hydnum</taxon>
    </lineage>
</organism>
<comment type="subcellular location">
    <subcellularLocation>
        <location evidence="1">Nucleus</location>
    </subcellularLocation>
</comment>
<keyword evidence="7" id="KW-0539">Nucleus</keyword>
<feature type="repeat" description="WD" evidence="9">
    <location>
        <begin position="571"/>
        <end position="603"/>
    </location>
</feature>
<dbReference type="Gene3D" id="2.130.10.10">
    <property type="entry name" value="YVTN repeat-like/Quinoprotein amine dehydrogenase"/>
    <property type="match status" value="1"/>
</dbReference>
<dbReference type="Pfam" id="PF08581">
    <property type="entry name" value="Tup_N"/>
    <property type="match status" value="1"/>
</dbReference>
<dbReference type="PROSITE" id="PS50082">
    <property type="entry name" value="WD_REPEATS_2"/>
    <property type="match status" value="6"/>
</dbReference>
<dbReference type="Pfam" id="PF00400">
    <property type="entry name" value="WD40"/>
    <property type="match status" value="7"/>
</dbReference>
<dbReference type="PROSITE" id="PS50294">
    <property type="entry name" value="WD_REPEATS_REGION"/>
    <property type="match status" value="6"/>
</dbReference>
<feature type="repeat" description="WD" evidence="9">
    <location>
        <begin position="487"/>
        <end position="520"/>
    </location>
</feature>
<dbReference type="SMART" id="SM00320">
    <property type="entry name" value="WD40"/>
    <property type="match status" value="7"/>
</dbReference>
<reference evidence="12" key="1">
    <citation type="journal article" date="2020" name="Nat. Commun.">
        <title>Large-scale genome sequencing of mycorrhizal fungi provides insights into the early evolution of symbiotic traits.</title>
        <authorList>
            <person name="Miyauchi S."/>
            <person name="Kiss E."/>
            <person name="Kuo A."/>
            <person name="Drula E."/>
            <person name="Kohler A."/>
            <person name="Sanchez-Garcia M."/>
            <person name="Morin E."/>
            <person name="Andreopoulos B."/>
            <person name="Barry K.W."/>
            <person name="Bonito G."/>
            <person name="Buee M."/>
            <person name="Carver A."/>
            <person name="Chen C."/>
            <person name="Cichocki N."/>
            <person name="Clum A."/>
            <person name="Culley D."/>
            <person name="Crous P.W."/>
            <person name="Fauchery L."/>
            <person name="Girlanda M."/>
            <person name="Hayes R.D."/>
            <person name="Keri Z."/>
            <person name="LaButti K."/>
            <person name="Lipzen A."/>
            <person name="Lombard V."/>
            <person name="Magnuson J."/>
            <person name="Maillard F."/>
            <person name="Murat C."/>
            <person name="Nolan M."/>
            <person name="Ohm R.A."/>
            <person name="Pangilinan J."/>
            <person name="Pereira M.F."/>
            <person name="Perotto S."/>
            <person name="Peter M."/>
            <person name="Pfister S."/>
            <person name="Riley R."/>
            <person name="Sitrit Y."/>
            <person name="Stielow J.B."/>
            <person name="Szollosi G."/>
            <person name="Zifcakova L."/>
            <person name="Stursova M."/>
            <person name="Spatafora J.W."/>
            <person name="Tedersoo L."/>
            <person name="Vaario L.M."/>
            <person name="Yamada A."/>
            <person name="Yan M."/>
            <person name="Wang P."/>
            <person name="Xu J."/>
            <person name="Bruns T."/>
            <person name="Baldrian P."/>
            <person name="Vilgalys R."/>
            <person name="Dunand C."/>
            <person name="Henrissat B."/>
            <person name="Grigoriev I.V."/>
            <person name="Hibbett D."/>
            <person name="Nagy L.G."/>
            <person name="Martin F.M."/>
        </authorList>
    </citation>
    <scope>NUCLEOTIDE SEQUENCE</scope>
    <source>
        <strain evidence="12">UP504</strain>
    </source>
</reference>
<dbReference type="AlphaFoldDB" id="A0A9P6B5X5"/>
<evidence type="ECO:0000256" key="3">
    <source>
        <dbReference type="ARBA" id="ARBA00022574"/>
    </source>
</evidence>
<feature type="region of interest" description="Disordered" evidence="10">
    <location>
        <begin position="104"/>
        <end position="284"/>
    </location>
</feature>
<dbReference type="CDD" id="cd00200">
    <property type="entry name" value="WD40"/>
    <property type="match status" value="1"/>
</dbReference>
<feature type="compositionally biased region" description="Basic and acidic residues" evidence="10">
    <location>
        <begin position="139"/>
        <end position="197"/>
    </location>
</feature>
<dbReference type="SUPFAM" id="SSF50978">
    <property type="entry name" value="WD40 repeat-like"/>
    <property type="match status" value="1"/>
</dbReference>
<keyword evidence="2" id="KW-0678">Repressor</keyword>
<dbReference type="Proteomes" id="UP000886523">
    <property type="component" value="Unassembled WGS sequence"/>
</dbReference>
<feature type="compositionally biased region" description="Polar residues" evidence="10">
    <location>
        <begin position="252"/>
        <end position="272"/>
    </location>
</feature>
<keyword evidence="3 9" id="KW-0853">WD repeat</keyword>
<evidence type="ECO:0000313" key="12">
    <source>
        <dbReference type="EMBL" id="KAF9517515.1"/>
    </source>
</evidence>
<evidence type="ECO:0000256" key="5">
    <source>
        <dbReference type="ARBA" id="ARBA00023015"/>
    </source>
</evidence>
<dbReference type="InterPro" id="IPR036322">
    <property type="entry name" value="WD40_repeat_dom_sf"/>
</dbReference>
<dbReference type="PRINTS" id="PR00320">
    <property type="entry name" value="GPROTEINBRPT"/>
</dbReference>
<dbReference type="PROSITE" id="PS00678">
    <property type="entry name" value="WD_REPEATS_1"/>
    <property type="match status" value="3"/>
</dbReference>
<dbReference type="OrthoDB" id="17410at2759"/>
<dbReference type="PANTHER" id="PTHR19848:SF8">
    <property type="entry name" value="F-BOX AND WD REPEAT DOMAIN CONTAINING 7"/>
    <property type="match status" value="1"/>
</dbReference>
<sequence length="652" mass="71138">MSSTIYNHRPLPPTAPAQPARNDPLSAREPFRTPEALEIIRQDFESISSEISALKLQRDEYEQKVNSQINEIASFRQALYELEERYKRQRQEYEGEALRLRSELGALQQQLPPPGPSNGGAALQAPPSNSYTVDGYYARPRDLDQPPSGPDRDMLRDRERDKDRQRDRERTEGDRERESTIREPRRKEKIPKAEPEHFTQNPGGGPPSKPTSTPVSASVHHTLNSHPNASTPPLPATHTPRPLVPGPQPQPSAVQPYSPATNETISGGSNPLSDLEPDQVPPELKKEGSDWWAIFSPNVPRVLDVSLSLTLTHESVVCCVRFSADGKYLATGCNRTAQIYDTKTGARTCVLADEGASKTGDLYIRSVCFSPDGKYLATGAEDKQIRIWDIAKRKIRTLFEGHTQEIYSLDFSRDGKLIVSGSGDKTARIWDMENGSCKTLAITEPETIDAGVTSVAISPDGRFVAAGSLDMLVRIWDVASGALVERLKGHKDSVYSVAFHPDGRGLVSGSLDKSLKYWDITPLLRNVPKPGSSQPVIGLSQSATVASNSVPVVGAKKEGGGEKGSACTVAFTGHKDYVLSVAVSPDGAWVVSGSKDRGVQFWNPVDAQTQLMLQGHKNSVISIDLSPAGGMLATGSGDWQARVWSYTTINQS</sequence>
<feature type="repeat" description="WD" evidence="9">
    <location>
        <begin position="364"/>
        <end position="398"/>
    </location>
</feature>
<dbReference type="FunFam" id="2.130.10.10:FF:000503">
    <property type="entry name" value="Glucose repression regulatory protein TUP1"/>
    <property type="match status" value="1"/>
</dbReference>
<evidence type="ECO:0000256" key="7">
    <source>
        <dbReference type="ARBA" id="ARBA00023242"/>
    </source>
</evidence>
<keyword evidence="5" id="KW-0805">Transcription regulation</keyword>
<keyword evidence="13" id="KW-1185">Reference proteome</keyword>
<evidence type="ECO:0000256" key="10">
    <source>
        <dbReference type="SAM" id="MobiDB-lite"/>
    </source>
</evidence>
<keyword evidence="4" id="KW-0677">Repeat</keyword>
<feature type="repeat" description="WD" evidence="9">
    <location>
        <begin position="613"/>
        <end position="652"/>
    </location>
</feature>
<feature type="region of interest" description="Disordered" evidence="10">
    <location>
        <begin position="1"/>
        <end position="33"/>
    </location>
</feature>
<evidence type="ECO:0000256" key="4">
    <source>
        <dbReference type="ARBA" id="ARBA00022737"/>
    </source>
</evidence>
<dbReference type="InterPro" id="IPR001680">
    <property type="entry name" value="WD40_rpt"/>
</dbReference>
<feature type="domain" description="Transcriptional repressor Tup1 N-terminal" evidence="11">
    <location>
        <begin position="33"/>
        <end position="106"/>
    </location>
</feature>
<dbReference type="EMBL" id="MU128931">
    <property type="protein sequence ID" value="KAF9517515.1"/>
    <property type="molecule type" value="Genomic_DNA"/>
</dbReference>
<dbReference type="Gene3D" id="1.20.5.340">
    <property type="match status" value="1"/>
</dbReference>
<dbReference type="InterPro" id="IPR013890">
    <property type="entry name" value="Tscrpt_rep_Tup1_N"/>
</dbReference>
<dbReference type="InterPro" id="IPR020472">
    <property type="entry name" value="WD40_PAC1"/>
</dbReference>
<dbReference type="InterPro" id="IPR019775">
    <property type="entry name" value="WD40_repeat_CS"/>
</dbReference>
<name>A0A9P6B5X5_9AGAM</name>
<evidence type="ECO:0000256" key="2">
    <source>
        <dbReference type="ARBA" id="ARBA00022491"/>
    </source>
</evidence>
<evidence type="ECO:0000256" key="8">
    <source>
        <dbReference type="ARBA" id="ARBA00060760"/>
    </source>
</evidence>
<dbReference type="GO" id="GO:0005634">
    <property type="term" value="C:nucleus"/>
    <property type="evidence" value="ECO:0007669"/>
    <property type="project" value="UniProtKB-SubCell"/>
</dbReference>
<evidence type="ECO:0000259" key="11">
    <source>
        <dbReference type="Pfam" id="PF08581"/>
    </source>
</evidence>
<proteinExistence type="inferred from homology"/>
<dbReference type="PANTHER" id="PTHR19848">
    <property type="entry name" value="WD40 REPEAT PROTEIN"/>
    <property type="match status" value="1"/>
</dbReference>
<feature type="repeat" description="WD" evidence="9">
    <location>
        <begin position="452"/>
        <end position="486"/>
    </location>
</feature>
<dbReference type="InterPro" id="IPR015943">
    <property type="entry name" value="WD40/YVTN_repeat-like_dom_sf"/>
</dbReference>
<protein>
    <recommendedName>
        <fullName evidence="11">Transcriptional repressor Tup1 N-terminal domain-containing protein</fullName>
    </recommendedName>
</protein>
<evidence type="ECO:0000313" key="13">
    <source>
        <dbReference type="Proteomes" id="UP000886523"/>
    </source>
</evidence>
<comment type="caution">
    <text evidence="12">The sequence shown here is derived from an EMBL/GenBank/DDBJ whole genome shotgun (WGS) entry which is preliminary data.</text>
</comment>
<gene>
    <name evidence="12" type="ORF">BS47DRAFT_1371363</name>
</gene>
<accession>A0A9P6B5X5</accession>
<evidence type="ECO:0000256" key="6">
    <source>
        <dbReference type="ARBA" id="ARBA00023163"/>
    </source>
</evidence>
<evidence type="ECO:0000256" key="9">
    <source>
        <dbReference type="PROSITE-ProRule" id="PRU00221"/>
    </source>
</evidence>
<evidence type="ECO:0000256" key="1">
    <source>
        <dbReference type="ARBA" id="ARBA00004123"/>
    </source>
</evidence>
<feature type="repeat" description="WD" evidence="9">
    <location>
        <begin position="399"/>
        <end position="440"/>
    </location>
</feature>
<comment type="similarity">
    <text evidence="8">Belongs to the WD repeat TUP1 family.</text>
</comment>
<feature type="compositionally biased region" description="Polar residues" evidence="10">
    <location>
        <begin position="215"/>
        <end position="229"/>
    </location>
</feature>
<keyword evidence="6" id="KW-0804">Transcription</keyword>